<dbReference type="EMBL" id="JOKG01000001">
    <property type="protein sequence ID" value="KEQ15857.1"/>
    <property type="molecule type" value="Genomic_DNA"/>
</dbReference>
<name>A0A081NBN4_9GAMM</name>
<keyword evidence="2 4" id="KW-0732">Signal</keyword>
<evidence type="ECO:0000313" key="6">
    <source>
        <dbReference type="Proteomes" id="UP000028006"/>
    </source>
</evidence>
<dbReference type="SMART" id="SM00935">
    <property type="entry name" value="OmpH"/>
    <property type="match status" value="1"/>
</dbReference>
<accession>A0A081NBN4</accession>
<sequence>MSLKQIGLALLALVMLVPAVDAAEMKIAVIDSEMAVLESDASKRYAKESEKKFAPRIKLIQSLQEELQKMEADLERNAPTLSQTQVEAKQLEMRRKYEDLQMQDRQLRMDKNQADQQELSQLRPKLEKAIEEVSKELKYDMVIERGAVRYVKPDYDITRQVIERLNKMK</sequence>
<evidence type="ECO:0000313" key="5">
    <source>
        <dbReference type="EMBL" id="KEQ15857.1"/>
    </source>
</evidence>
<evidence type="ECO:0000256" key="4">
    <source>
        <dbReference type="SAM" id="SignalP"/>
    </source>
</evidence>
<dbReference type="AlphaFoldDB" id="A0A081NBN4"/>
<dbReference type="PANTHER" id="PTHR35089">
    <property type="entry name" value="CHAPERONE PROTEIN SKP"/>
    <property type="match status" value="1"/>
</dbReference>
<dbReference type="GO" id="GO:0051082">
    <property type="term" value="F:unfolded protein binding"/>
    <property type="evidence" value="ECO:0007669"/>
    <property type="project" value="InterPro"/>
</dbReference>
<dbReference type="Gene3D" id="3.30.910.20">
    <property type="entry name" value="Skp domain"/>
    <property type="match status" value="1"/>
</dbReference>
<comment type="caution">
    <text evidence="5">The sequence shown here is derived from an EMBL/GenBank/DDBJ whole genome shotgun (WGS) entry which is preliminary data.</text>
</comment>
<dbReference type="GO" id="GO:0005829">
    <property type="term" value="C:cytosol"/>
    <property type="evidence" value="ECO:0007669"/>
    <property type="project" value="TreeGrafter"/>
</dbReference>
<protein>
    <recommendedName>
        <fullName evidence="7">Molecular chaperone</fullName>
    </recommendedName>
</protein>
<dbReference type="Proteomes" id="UP000028006">
    <property type="component" value="Unassembled WGS sequence"/>
</dbReference>
<gene>
    <name evidence="5" type="ORF">GZ77_04900</name>
</gene>
<feature type="signal peptide" evidence="4">
    <location>
        <begin position="1"/>
        <end position="22"/>
    </location>
</feature>
<keyword evidence="6" id="KW-1185">Reference proteome</keyword>
<evidence type="ECO:0000256" key="1">
    <source>
        <dbReference type="ARBA" id="ARBA00009091"/>
    </source>
</evidence>
<keyword evidence="3" id="KW-0175">Coiled coil</keyword>
<dbReference type="PANTHER" id="PTHR35089:SF1">
    <property type="entry name" value="CHAPERONE PROTEIN SKP"/>
    <property type="match status" value="1"/>
</dbReference>
<dbReference type="Pfam" id="PF03938">
    <property type="entry name" value="OmpH"/>
    <property type="match status" value="1"/>
</dbReference>
<dbReference type="InterPro" id="IPR024930">
    <property type="entry name" value="Skp_dom_sf"/>
</dbReference>
<dbReference type="GO" id="GO:0050821">
    <property type="term" value="P:protein stabilization"/>
    <property type="evidence" value="ECO:0007669"/>
    <property type="project" value="TreeGrafter"/>
</dbReference>
<dbReference type="InterPro" id="IPR005632">
    <property type="entry name" value="Chaperone_Skp"/>
</dbReference>
<evidence type="ECO:0008006" key="7">
    <source>
        <dbReference type="Google" id="ProtNLM"/>
    </source>
</evidence>
<proteinExistence type="inferred from homology"/>
<dbReference type="SUPFAM" id="SSF111384">
    <property type="entry name" value="OmpH-like"/>
    <property type="match status" value="1"/>
</dbReference>
<organism evidence="5 6">
    <name type="scientific">Endozoicomonas montiporae</name>
    <dbReference type="NCBI Taxonomy" id="1027273"/>
    <lineage>
        <taxon>Bacteria</taxon>
        <taxon>Pseudomonadati</taxon>
        <taxon>Pseudomonadota</taxon>
        <taxon>Gammaproteobacteria</taxon>
        <taxon>Oceanospirillales</taxon>
        <taxon>Endozoicomonadaceae</taxon>
        <taxon>Endozoicomonas</taxon>
    </lineage>
</organism>
<feature type="chain" id="PRO_5001760689" description="Molecular chaperone" evidence="4">
    <location>
        <begin position="23"/>
        <end position="169"/>
    </location>
</feature>
<evidence type="ECO:0000256" key="2">
    <source>
        <dbReference type="ARBA" id="ARBA00022729"/>
    </source>
</evidence>
<dbReference type="RefSeq" id="WP_034873123.1">
    <property type="nucleotide sequence ID" value="NZ_JOKG01000001.1"/>
</dbReference>
<reference evidence="5 6" key="1">
    <citation type="submission" date="2014-06" db="EMBL/GenBank/DDBJ databases">
        <title>Whole Genome Sequences of Three Symbiotic Endozoicomonas Bacteria.</title>
        <authorList>
            <person name="Neave M.J."/>
            <person name="Apprill A."/>
            <person name="Voolstra C.R."/>
        </authorList>
    </citation>
    <scope>NUCLEOTIDE SEQUENCE [LARGE SCALE GENOMIC DNA]</scope>
    <source>
        <strain evidence="5 6">LMG 24815</strain>
    </source>
</reference>
<comment type="similarity">
    <text evidence="1">Belongs to the Skp family.</text>
</comment>
<evidence type="ECO:0000256" key="3">
    <source>
        <dbReference type="SAM" id="Coils"/>
    </source>
</evidence>
<dbReference type="eggNOG" id="COG2825">
    <property type="taxonomic scope" value="Bacteria"/>
</dbReference>
<feature type="coiled-coil region" evidence="3">
    <location>
        <begin position="57"/>
        <end position="136"/>
    </location>
</feature>